<accession>A0A6G6XKI9</accession>
<dbReference type="EMBL" id="MN908687">
    <property type="protein sequence ID" value="QIG58283.1"/>
    <property type="molecule type" value="Genomic_DNA"/>
</dbReference>
<dbReference type="KEGG" id="vg:64766613"/>
<proteinExistence type="predicted"/>
<evidence type="ECO:0000313" key="2">
    <source>
        <dbReference type="Proteomes" id="UP000503093"/>
    </source>
</evidence>
<dbReference type="Proteomes" id="UP000503093">
    <property type="component" value="Segment"/>
</dbReference>
<protein>
    <submittedName>
        <fullName evidence="1">Uncharacterized protein</fullName>
    </submittedName>
</protein>
<gene>
    <name evidence="1" type="primary">132</name>
    <name evidence="1" type="ORF">SEA_SKOG_131</name>
</gene>
<evidence type="ECO:0000313" key="1">
    <source>
        <dbReference type="EMBL" id="QIG58283.1"/>
    </source>
</evidence>
<sequence>MSAAAKTRQVTYYQCAYGRCGKQIEVESPYRSDAPEGYYFSVRRVTEYQNHTVTPELFCCSKECLVNFMQYGISNNAVPDTPIGSDKKRR</sequence>
<keyword evidence="2" id="KW-1185">Reference proteome</keyword>
<reference evidence="1 2" key="1">
    <citation type="submission" date="2020-01" db="EMBL/GenBank/DDBJ databases">
        <authorList>
            <person name="Alvaro L.E."/>
            <person name="Baker K.N."/>
            <person name="Baxter I.S."/>
            <person name="Brown M.R."/>
            <person name="Driscoll K.D."/>
            <person name="Elrubaie J.M."/>
            <person name="Feith S.L."/>
            <person name="Indihar D.F."/>
            <person name="Knoch V.T."/>
            <person name="Koirtyohann K.M."/>
            <person name="Kratz M.A."/>
            <person name="Lear A.H."/>
            <person name="Lindblom K.E."/>
            <person name="Marcus E.R."/>
            <person name="Murphy M.E."/>
            <person name="Sensor R."/>
            <person name="Sherman S.J."/>
            <person name="Swift V.R."/>
            <person name="White K.E."/>
            <person name="Wills S.J."/>
            <person name="Gatt S.M."/>
            <person name="Lohbauer S.A."/>
            <person name="Power T.R."/>
            <person name="Rosales K.A."/>
            <person name="Sisson B.M."/>
            <person name="Isern S."/>
            <person name="Michael S.F."/>
            <person name="Sunnen C.N."/>
            <person name="Garlena R.A."/>
            <person name="Russell D.A."/>
            <person name="Pope W.H."/>
            <person name="Jacobs-Sera D."/>
            <person name="Hatfull G.F."/>
        </authorList>
    </citation>
    <scope>NUCLEOTIDE SEQUENCE [LARGE SCALE GENOMIC DNA]</scope>
</reference>
<name>A0A6G6XKI9_9CAUD</name>
<dbReference type="RefSeq" id="YP_010059381.1">
    <property type="nucleotide sequence ID" value="NC_054725.1"/>
</dbReference>
<dbReference type="GeneID" id="64766613"/>
<organism evidence="1 2">
    <name type="scientific">Gordonia phage Skog</name>
    <dbReference type="NCBI Taxonomy" id="2704033"/>
    <lineage>
        <taxon>Viruses</taxon>
        <taxon>Duplodnaviria</taxon>
        <taxon>Heunggongvirae</taxon>
        <taxon>Uroviricota</taxon>
        <taxon>Caudoviricetes</taxon>
        <taxon>Skogvirus</taxon>
        <taxon>Skogvirus Skog</taxon>
    </lineage>
</organism>